<name>A0ACC0QS49_9HYPO</name>
<proteinExistence type="predicted"/>
<comment type="caution">
    <text evidence="1">The sequence shown here is derived from an EMBL/GenBank/DDBJ whole genome shotgun (WGS) entry which is preliminary data.</text>
</comment>
<organism evidence="1 2">
    <name type="scientific">Fusarium keratoplasticum</name>
    <dbReference type="NCBI Taxonomy" id="1328300"/>
    <lineage>
        <taxon>Eukaryota</taxon>
        <taxon>Fungi</taxon>
        <taxon>Dikarya</taxon>
        <taxon>Ascomycota</taxon>
        <taxon>Pezizomycotina</taxon>
        <taxon>Sordariomycetes</taxon>
        <taxon>Hypocreomycetidae</taxon>
        <taxon>Hypocreales</taxon>
        <taxon>Nectriaceae</taxon>
        <taxon>Fusarium</taxon>
        <taxon>Fusarium solani species complex</taxon>
    </lineage>
</organism>
<protein>
    <submittedName>
        <fullName evidence="1">Uncharacterized protein</fullName>
    </submittedName>
</protein>
<keyword evidence="2" id="KW-1185">Reference proteome</keyword>
<gene>
    <name evidence="1" type="ORF">NCS57_00958500</name>
</gene>
<dbReference type="EMBL" id="CM046509">
    <property type="protein sequence ID" value="KAI8663571.1"/>
    <property type="molecule type" value="Genomic_DNA"/>
</dbReference>
<sequence>MLCLRTMDNQNLLLSVQDADLAKSERAIFDVLQATLCFPANTPVKAAKLADDFVFFCRSKGDNEPSAAATILWDAWSVLIDVAACLPPGHPWQACLVQAINTLAERDDTLLGTSRGPPWKDLPDLSSCLRERWDDPTATVGAPAEELKSWRNLNSFAARLASSGATALLLHLAVWQLRRALEEPAVEGPTMACRVWVATDWISECAALIYQHLASAPGEQQRVDEATARALRTGPLCPDDTPPLSHARWSFWRKRFHELAKEAGSLNFGADLSAHIMDAVGTMDTAAEHAV</sequence>
<dbReference type="Proteomes" id="UP001065298">
    <property type="component" value="Chromosome 7"/>
</dbReference>
<evidence type="ECO:0000313" key="2">
    <source>
        <dbReference type="Proteomes" id="UP001065298"/>
    </source>
</evidence>
<reference evidence="1" key="1">
    <citation type="submission" date="2022-06" db="EMBL/GenBank/DDBJ databases">
        <title>Fusarium solani species complex genomes reveal bases of compartmentalisation and animal pathogenesis.</title>
        <authorList>
            <person name="Tsai I.J."/>
        </authorList>
    </citation>
    <scope>NUCLEOTIDE SEQUENCE</scope>
    <source>
        <strain evidence="1">Fu6.1</strain>
    </source>
</reference>
<accession>A0ACC0QS49</accession>
<evidence type="ECO:0000313" key="1">
    <source>
        <dbReference type="EMBL" id="KAI8663571.1"/>
    </source>
</evidence>